<evidence type="ECO:0000313" key="1">
    <source>
        <dbReference type="EMBL" id="TDR12402.1"/>
    </source>
</evidence>
<reference evidence="1 2" key="1">
    <citation type="submission" date="2019-03" db="EMBL/GenBank/DDBJ databases">
        <title>Genomic Encyclopedia of Type Strains, Phase IV (KMG-IV): sequencing the most valuable type-strain genomes for metagenomic binning, comparative biology and taxonomic classification.</title>
        <authorList>
            <person name="Goeker M."/>
        </authorList>
    </citation>
    <scope>NUCLEOTIDE SEQUENCE [LARGE SCALE GENOMIC DNA]</scope>
    <source>
        <strain evidence="1 2">DSM 5604</strain>
    </source>
</reference>
<keyword evidence="2" id="KW-1185">Reference proteome</keyword>
<evidence type="ECO:0000313" key="2">
    <source>
        <dbReference type="Proteomes" id="UP000295729"/>
    </source>
</evidence>
<dbReference type="RefSeq" id="WP_133563077.1">
    <property type="nucleotide sequence ID" value="NZ_SNZA01000004.1"/>
</dbReference>
<comment type="caution">
    <text evidence="1">The sequence shown here is derived from an EMBL/GenBank/DDBJ whole genome shotgun (WGS) entry which is preliminary data.</text>
</comment>
<evidence type="ECO:0008006" key="3">
    <source>
        <dbReference type="Google" id="ProtNLM"/>
    </source>
</evidence>
<dbReference type="AlphaFoldDB" id="A0A4R6X0P6"/>
<dbReference type="EMBL" id="SNZA01000004">
    <property type="protein sequence ID" value="TDR12402.1"/>
    <property type="molecule type" value="Genomic_DNA"/>
</dbReference>
<proteinExistence type="predicted"/>
<name>A0A4R6X0P6_9GAMM</name>
<sequence>MGRKSYIGLSAFLIFVLTLLCLVFLPLQVWSKQIQTVLPKGVQVREVSGHWWSGQALIDAEGVTEPLQISWTMPSICQPVEWFVQHSQVKGHGRIRPSVFSVSTWVDEMTIHPNLLRSLFFPRAEKITGSLIEIKSWSSQYSFSKQRFTEFSGRADWSSGELSYGFNSNKYVANVQQWRIEGTLYEDLPTIELISVSEGALLDAMLRPNLDLEITIMPKLIQLFGYHWPGRPEYPAFVMLKPLFDSH</sequence>
<accession>A0A4R6X0P6</accession>
<dbReference type="Proteomes" id="UP000295729">
    <property type="component" value="Unassembled WGS sequence"/>
</dbReference>
<protein>
    <recommendedName>
        <fullName evidence="3">General secretion pathway protein N</fullName>
    </recommendedName>
</protein>
<organism evidence="1 2">
    <name type="scientific">Marinomonas communis</name>
    <dbReference type="NCBI Taxonomy" id="28254"/>
    <lineage>
        <taxon>Bacteria</taxon>
        <taxon>Pseudomonadati</taxon>
        <taxon>Pseudomonadota</taxon>
        <taxon>Gammaproteobacteria</taxon>
        <taxon>Oceanospirillales</taxon>
        <taxon>Oceanospirillaceae</taxon>
        <taxon>Marinomonas</taxon>
    </lineage>
</organism>
<dbReference type="OrthoDB" id="6105274at2"/>
<gene>
    <name evidence="1" type="ORF">C8D85_2436</name>
</gene>